<keyword evidence="2" id="KW-0472">Membrane</keyword>
<gene>
    <name evidence="5" type="ORF">FK530_15020</name>
</gene>
<dbReference type="PROSITE" id="PS51257">
    <property type="entry name" value="PROKAR_LIPOPROTEIN"/>
    <property type="match status" value="1"/>
</dbReference>
<accession>A0A5C5S0Q1</accession>
<dbReference type="Proteomes" id="UP000319375">
    <property type="component" value="Unassembled WGS sequence"/>
</dbReference>
<dbReference type="GO" id="GO:0016020">
    <property type="term" value="C:membrane"/>
    <property type="evidence" value="ECO:0007669"/>
    <property type="project" value="InterPro"/>
</dbReference>
<reference evidence="5 6" key="1">
    <citation type="submission" date="2019-06" db="EMBL/GenBank/DDBJ databases">
        <title>Tsukamurella conjunctivitidis sp. nov., Tsukamurella assacharolytica sp. nov. and Tsukamurella sputae sp. nov. isolated from patients with conjunctivitis, bacteraemia (lymphoma) and respiratory infection (sputum) in Hong Kong.</title>
        <authorList>
            <person name="Teng J.L.L."/>
            <person name="Lee H.H."/>
            <person name="Fong J.Y.H."/>
            <person name="Fok K.M.N."/>
            <person name="Lau S.K.P."/>
            <person name="Woo P.C.Y."/>
        </authorList>
    </citation>
    <scope>NUCLEOTIDE SEQUENCE [LARGE SCALE GENOMIC DNA]</scope>
    <source>
        <strain evidence="5 6">HKU72</strain>
    </source>
</reference>
<protein>
    <recommendedName>
        <fullName evidence="7">Lipoprotein LpqH</fullName>
    </recommendedName>
</protein>
<evidence type="ECO:0000256" key="2">
    <source>
        <dbReference type="ARBA" id="ARBA00023136"/>
    </source>
</evidence>
<evidence type="ECO:0000313" key="6">
    <source>
        <dbReference type="Proteomes" id="UP000319375"/>
    </source>
</evidence>
<proteinExistence type="predicted"/>
<dbReference type="InterPro" id="IPR008691">
    <property type="entry name" value="LpqH"/>
</dbReference>
<feature type="chain" id="PRO_5039548135" description="Lipoprotein LpqH" evidence="4">
    <location>
        <begin position="25"/>
        <end position="167"/>
    </location>
</feature>
<name>A0A5C5S0Q1_9ACTN</name>
<sequence>MNRWGSPVVVACVLALAGCSSSIGGTPVRDPGATAASDTSSSGVSAGGSAKRAGTATVQLDGAVPAGAERIVMQCDEGAGTLIATAGDPLKSPEYSPIITMTTGATPATETVMFSVRVGVLLGQKPFTTTRDGASYVIGGRASGITGNVDDGTLAQVDRRFEIRLTC</sequence>
<feature type="signal peptide" evidence="4">
    <location>
        <begin position="1"/>
        <end position="24"/>
    </location>
</feature>
<evidence type="ECO:0000313" key="5">
    <source>
        <dbReference type="EMBL" id="TWS28005.1"/>
    </source>
</evidence>
<feature type="region of interest" description="Disordered" evidence="3">
    <location>
        <begin position="27"/>
        <end position="51"/>
    </location>
</feature>
<organism evidence="5 6">
    <name type="scientific">Tsukamurella conjunctivitidis</name>
    <dbReference type="NCBI Taxonomy" id="2592068"/>
    <lineage>
        <taxon>Bacteria</taxon>
        <taxon>Bacillati</taxon>
        <taxon>Actinomycetota</taxon>
        <taxon>Actinomycetes</taxon>
        <taxon>Mycobacteriales</taxon>
        <taxon>Tsukamurellaceae</taxon>
        <taxon>Tsukamurella</taxon>
    </lineage>
</organism>
<evidence type="ECO:0000256" key="1">
    <source>
        <dbReference type="ARBA" id="ARBA00022475"/>
    </source>
</evidence>
<dbReference type="EMBL" id="VIGX01000008">
    <property type="protein sequence ID" value="TWS28005.1"/>
    <property type="molecule type" value="Genomic_DNA"/>
</dbReference>
<dbReference type="Pfam" id="PF05481">
    <property type="entry name" value="Myco_19_kDa"/>
    <property type="match status" value="1"/>
</dbReference>
<keyword evidence="4" id="KW-0732">Signal</keyword>
<feature type="compositionally biased region" description="Low complexity" evidence="3">
    <location>
        <begin position="32"/>
        <end position="51"/>
    </location>
</feature>
<dbReference type="AlphaFoldDB" id="A0A5C5S0Q1"/>
<evidence type="ECO:0000256" key="4">
    <source>
        <dbReference type="SAM" id="SignalP"/>
    </source>
</evidence>
<comment type="caution">
    <text evidence="5">The sequence shown here is derived from an EMBL/GenBank/DDBJ whole genome shotgun (WGS) entry which is preliminary data.</text>
</comment>
<keyword evidence="6" id="KW-1185">Reference proteome</keyword>
<dbReference type="RefSeq" id="WP_146487850.1">
    <property type="nucleotide sequence ID" value="NZ_VIGX01000008.1"/>
</dbReference>
<keyword evidence="1" id="KW-1003">Cell membrane</keyword>
<evidence type="ECO:0000256" key="3">
    <source>
        <dbReference type="SAM" id="MobiDB-lite"/>
    </source>
</evidence>
<evidence type="ECO:0008006" key="7">
    <source>
        <dbReference type="Google" id="ProtNLM"/>
    </source>
</evidence>